<dbReference type="PANTHER" id="PTHR43283">
    <property type="entry name" value="BETA-LACTAMASE-RELATED"/>
    <property type="match status" value="1"/>
</dbReference>
<organism evidence="2 3">
    <name type="scientific">Paenibacillus odorifer</name>
    <dbReference type="NCBI Taxonomy" id="189426"/>
    <lineage>
        <taxon>Bacteria</taxon>
        <taxon>Bacillati</taxon>
        <taxon>Bacillota</taxon>
        <taxon>Bacilli</taxon>
        <taxon>Bacillales</taxon>
        <taxon>Paenibacillaceae</taxon>
        <taxon>Paenibacillus</taxon>
    </lineage>
</organism>
<gene>
    <name evidence="2" type="ORF">BJP51_13745</name>
</gene>
<evidence type="ECO:0000259" key="1">
    <source>
        <dbReference type="Pfam" id="PF00144"/>
    </source>
</evidence>
<reference evidence="2 3" key="1">
    <citation type="submission" date="2016-10" db="EMBL/GenBank/DDBJ databases">
        <title>Paenibacillus species isolates.</title>
        <authorList>
            <person name="Beno S.M."/>
        </authorList>
    </citation>
    <scope>NUCLEOTIDE SEQUENCE [LARGE SCALE GENOMIC DNA]</scope>
    <source>
        <strain evidence="2 3">FSL H7-0604</strain>
    </source>
</reference>
<dbReference type="Proteomes" id="UP000187465">
    <property type="component" value="Unassembled WGS sequence"/>
</dbReference>
<dbReference type="AlphaFoldDB" id="A0A1R0XD63"/>
<dbReference type="InterPro" id="IPR001466">
    <property type="entry name" value="Beta-lactam-related"/>
</dbReference>
<dbReference type="InterPro" id="IPR050789">
    <property type="entry name" value="Diverse_Enzym_Activities"/>
</dbReference>
<protein>
    <recommendedName>
        <fullName evidence="1">Beta-lactamase-related domain-containing protein</fullName>
    </recommendedName>
</protein>
<dbReference type="PANTHER" id="PTHR43283:SF7">
    <property type="entry name" value="BETA-LACTAMASE-RELATED DOMAIN-CONTAINING PROTEIN"/>
    <property type="match status" value="1"/>
</dbReference>
<feature type="domain" description="Beta-lactamase-related" evidence="1">
    <location>
        <begin position="26"/>
        <end position="358"/>
    </location>
</feature>
<proteinExistence type="predicted"/>
<dbReference type="EMBL" id="MKQP01000015">
    <property type="protein sequence ID" value="OMD33015.1"/>
    <property type="molecule type" value="Genomic_DNA"/>
</dbReference>
<comment type="caution">
    <text evidence="2">The sequence shown here is derived from an EMBL/GenBank/DDBJ whole genome shotgun (WGS) entry which is preliminary data.</text>
</comment>
<dbReference type="RefSeq" id="WP_051490870.1">
    <property type="nucleotide sequence ID" value="NZ_MKQL01000080.1"/>
</dbReference>
<dbReference type="InterPro" id="IPR012338">
    <property type="entry name" value="Beta-lactam/transpept-like"/>
</dbReference>
<sequence>MRGLVFNSLEQAGVSAFGVERIRTAAAQMVEDNITPAQVIVAARKGTLLVHQANGKTGPEADAAELTADAIFPLCSITKLFTATAIMMLVEQGKVGLNRPVSDYIPEFTGENKTKVCVHHLLTHTSGIEVDVIRSNGIAKQAQEEYPPHEPNQDPELHSYLYGGYDAPLSHEPGTVMSYCGYGYELLGEIIRRVSGQAYDVFVKETIFKPLGMENTYYRVPMEVRNRVVRRAPEAACAEWVDSEYNLNSVSAGGGAYSTAMDLAVFGQMFLNGGIYNGVRFLSPVTVKEMTRNQIPGVSSQYRDEVFPEAYWGYGWAINGTKRDGGDLLSPDAYSHWGAAGPFLCVDPIYQTVTVHLSVELDHQKPFKNMYVDYFNNTVLAAITDL</sequence>
<dbReference type="SUPFAM" id="SSF56601">
    <property type="entry name" value="beta-lactamase/transpeptidase-like"/>
    <property type="match status" value="1"/>
</dbReference>
<accession>A0A1R0XD63</accession>
<evidence type="ECO:0000313" key="2">
    <source>
        <dbReference type="EMBL" id="OMD33015.1"/>
    </source>
</evidence>
<name>A0A1R0XD63_9BACL</name>
<evidence type="ECO:0000313" key="3">
    <source>
        <dbReference type="Proteomes" id="UP000187465"/>
    </source>
</evidence>
<dbReference type="Gene3D" id="3.40.710.10">
    <property type="entry name" value="DD-peptidase/beta-lactamase superfamily"/>
    <property type="match status" value="1"/>
</dbReference>
<dbReference type="Pfam" id="PF00144">
    <property type="entry name" value="Beta-lactamase"/>
    <property type="match status" value="1"/>
</dbReference>